<sequence length="458" mass="52243">MKKEVWIPTSRLKAYEKSFMSIAKKAAKIGADIPTLLITDERKTFKIPCEHQIYESNAPKFSHMLLEKTRCVFEGEMPVIDGWKPIAKLDHEYLPKESSFANIVNLIGMDLDEKETRFVADKLNELSSCAPNCEHCKQNRVRNQTFLLMNNETKETIQVGSTCVDDFLGEKSLAEIANAFDINSWITKDFDAEYRDDYSSGRSHSYSVPLDLFVAIADKITRTNGFVSVSAASPTNPSTAFRIKTELLNPSGEFKGLINDYINENETDELKRAKKICEWMSQQKPDNSFIISCISISKKGFVEISDRFQVGVVASWPNSMLRDEEKRLKKEMEAASNKNEYFGEEKQRGELKLSLHHIYSDYDAMYPYIRLTMRDQDGRKFQWKTNPGSCPEVEVGKTYTMIGTIKGHEEYNGEKITQLARCSSIEECDANSPVPQFIKDKKAVKKPRAKEEDLSPSL</sequence>
<comment type="caution">
    <text evidence="2">The sequence shown here is derived from an EMBL/GenBank/DDBJ whole genome shotgun (WGS) entry which is preliminary data.</text>
</comment>
<feature type="region of interest" description="Disordered" evidence="1">
    <location>
        <begin position="439"/>
        <end position="458"/>
    </location>
</feature>
<proteinExistence type="predicted"/>
<reference evidence="2 3" key="1">
    <citation type="submission" date="2018-03" db="EMBL/GenBank/DDBJ databases">
        <title>Aeromonas veronii whole genome sequencing and analysis.</title>
        <authorList>
            <person name="Xie H."/>
            <person name="Liu T."/>
            <person name="Wang K."/>
        </authorList>
    </citation>
    <scope>NUCLEOTIDE SEQUENCE [LARGE SCALE GENOMIC DNA]</scope>
    <source>
        <strain evidence="2 3">XH.VA.1</strain>
    </source>
</reference>
<gene>
    <name evidence="2" type="ORF">DAA48_16095</name>
</gene>
<evidence type="ECO:0000313" key="3">
    <source>
        <dbReference type="Proteomes" id="UP000241986"/>
    </source>
</evidence>
<name>A0A2T4MZS5_AERVE</name>
<feature type="compositionally biased region" description="Basic and acidic residues" evidence="1">
    <location>
        <begin position="449"/>
        <end position="458"/>
    </location>
</feature>
<protein>
    <submittedName>
        <fullName evidence="2">Uncharacterized protein</fullName>
    </submittedName>
</protein>
<accession>A0A2T4MZS5</accession>
<evidence type="ECO:0000256" key="1">
    <source>
        <dbReference type="SAM" id="MobiDB-lite"/>
    </source>
</evidence>
<dbReference type="Proteomes" id="UP000241986">
    <property type="component" value="Unassembled WGS sequence"/>
</dbReference>
<dbReference type="RefSeq" id="WP_107683968.1">
    <property type="nucleotide sequence ID" value="NZ_PZKL01000037.1"/>
</dbReference>
<evidence type="ECO:0000313" key="2">
    <source>
        <dbReference type="EMBL" id="PTH80085.1"/>
    </source>
</evidence>
<dbReference type="EMBL" id="PZKL01000037">
    <property type="protein sequence ID" value="PTH80085.1"/>
    <property type="molecule type" value="Genomic_DNA"/>
</dbReference>
<organism evidence="2 3">
    <name type="scientific">Aeromonas veronii</name>
    <dbReference type="NCBI Taxonomy" id="654"/>
    <lineage>
        <taxon>Bacteria</taxon>
        <taxon>Pseudomonadati</taxon>
        <taxon>Pseudomonadota</taxon>
        <taxon>Gammaproteobacteria</taxon>
        <taxon>Aeromonadales</taxon>
        <taxon>Aeromonadaceae</taxon>
        <taxon>Aeromonas</taxon>
    </lineage>
</organism>
<dbReference type="AlphaFoldDB" id="A0A2T4MZS5"/>